<reference evidence="4 5" key="1">
    <citation type="submission" date="2017-02" db="EMBL/GenBank/DDBJ databases">
        <authorList>
            <person name="Varghese N."/>
            <person name="Submissions S."/>
        </authorList>
    </citation>
    <scope>NUCLEOTIDE SEQUENCE [LARGE SCALE GENOMIC DNA]</scope>
    <source>
        <strain evidence="4 5">VKM Ac-1787</strain>
    </source>
</reference>
<evidence type="ECO:0000313" key="4">
    <source>
        <dbReference type="EMBL" id="SKC40564.1"/>
    </source>
</evidence>
<evidence type="ECO:0000313" key="5">
    <source>
        <dbReference type="Proteomes" id="UP000190827"/>
    </source>
</evidence>
<dbReference type="InterPro" id="IPR050223">
    <property type="entry name" value="D-isomer_2-hydroxyacid_DH"/>
</dbReference>
<dbReference type="PANTHER" id="PTHR10996">
    <property type="entry name" value="2-HYDROXYACID DEHYDROGENASE-RELATED"/>
    <property type="match status" value="1"/>
</dbReference>
<evidence type="ECO:0000256" key="1">
    <source>
        <dbReference type="ARBA" id="ARBA00023002"/>
    </source>
</evidence>
<dbReference type="InterPro" id="IPR036291">
    <property type="entry name" value="NAD(P)-bd_dom_sf"/>
</dbReference>
<dbReference type="Pfam" id="PF02826">
    <property type="entry name" value="2-Hacid_dh_C"/>
    <property type="match status" value="1"/>
</dbReference>
<organism evidence="4 5">
    <name type="scientific">Plantibacter cousiniae</name>
    <name type="common">nom. nud.</name>
    <dbReference type="NCBI Taxonomy" id="199709"/>
    <lineage>
        <taxon>Bacteria</taxon>
        <taxon>Bacillati</taxon>
        <taxon>Actinomycetota</taxon>
        <taxon>Actinomycetes</taxon>
        <taxon>Micrococcales</taxon>
        <taxon>Microbacteriaceae</taxon>
        <taxon>Plantibacter</taxon>
    </lineage>
</organism>
<dbReference type="SUPFAM" id="SSF51735">
    <property type="entry name" value="NAD(P)-binding Rossmann-fold domains"/>
    <property type="match status" value="1"/>
</dbReference>
<evidence type="ECO:0000256" key="2">
    <source>
        <dbReference type="ARBA" id="ARBA00023027"/>
    </source>
</evidence>
<dbReference type="RefSeq" id="WP_079704678.1">
    <property type="nucleotide sequence ID" value="NZ_FUZO01000001.1"/>
</dbReference>
<dbReference type="InterPro" id="IPR006140">
    <property type="entry name" value="D-isomer_DH_NAD-bd"/>
</dbReference>
<accession>A0ABY1LHB9</accession>
<protein>
    <submittedName>
        <fullName evidence="4">Phosphoglycerate dehydrogenase</fullName>
    </submittedName>
</protein>
<keyword evidence="1" id="KW-0560">Oxidoreductase</keyword>
<dbReference type="Proteomes" id="UP000190827">
    <property type="component" value="Unassembled WGS sequence"/>
</dbReference>
<comment type="caution">
    <text evidence="4">The sequence shown here is derived from an EMBL/GenBank/DDBJ whole genome shotgun (WGS) entry which is preliminary data.</text>
</comment>
<keyword evidence="2" id="KW-0520">NAD</keyword>
<dbReference type="EMBL" id="FUZO01000001">
    <property type="protein sequence ID" value="SKC40564.1"/>
    <property type="molecule type" value="Genomic_DNA"/>
</dbReference>
<dbReference type="PANTHER" id="PTHR10996:SF178">
    <property type="entry name" value="2-HYDROXYACID DEHYDROGENASE YGL185C-RELATED"/>
    <property type="match status" value="1"/>
</dbReference>
<gene>
    <name evidence="4" type="ORF">SAMN06295973_0626</name>
</gene>
<name>A0ABY1LHB9_9MICO</name>
<dbReference type="SUPFAM" id="SSF52283">
    <property type="entry name" value="Formate/glycerate dehydrogenase catalytic domain-like"/>
    <property type="match status" value="1"/>
</dbReference>
<feature type="domain" description="D-isomer specific 2-hydroxyacid dehydrogenase NAD-binding" evidence="3">
    <location>
        <begin position="125"/>
        <end position="302"/>
    </location>
</feature>
<dbReference type="CDD" id="cd12167">
    <property type="entry name" value="2-Hacid_dh_8"/>
    <property type="match status" value="1"/>
</dbReference>
<evidence type="ECO:0000259" key="3">
    <source>
        <dbReference type="Pfam" id="PF02826"/>
    </source>
</evidence>
<dbReference type="Gene3D" id="3.40.50.720">
    <property type="entry name" value="NAD(P)-binding Rossmann-like Domain"/>
    <property type="match status" value="2"/>
</dbReference>
<proteinExistence type="predicted"/>
<sequence length="342" mass="36673">MPQSESARTGTIGFLMPDGTFDRVFSEPDLTRLRSEPYARLPSDRPLRLERAEDRARLAAVEVLVTGWGSPVLDETLLRSLPSLRAVAHSAGSVRGIVTDALLERRIALTSSATANAVPVAEFTMAMVILAAKRTFWAAETLRASRAPVDAERAWPTVGSHGITVGVVGASRIGRLVVERLASLDVRVVVADPTLDHEEQAALGVPCVTLDELAAHSDIVTLHAPALPSTRHLVDRSLLQLMRPGTTVINTARGDLIDHDALADRLDRGDLVAILDVTSPEILPPSSRLWSTPNTVITPHIAGSAGNELARLAANTVDEALHFVRFGTFHRPITLAALALQA</sequence>
<keyword evidence="5" id="KW-1185">Reference proteome</keyword>